<organism evidence="2 3">
    <name type="scientific">Haliscomenobacter hydrossis (strain ATCC 27775 / DSM 1100 / LMG 10767 / O)</name>
    <dbReference type="NCBI Taxonomy" id="760192"/>
    <lineage>
        <taxon>Bacteria</taxon>
        <taxon>Pseudomonadati</taxon>
        <taxon>Bacteroidota</taxon>
        <taxon>Saprospiria</taxon>
        <taxon>Saprospirales</taxon>
        <taxon>Haliscomenobacteraceae</taxon>
        <taxon>Haliscomenobacter</taxon>
    </lineage>
</organism>
<dbReference type="AlphaFoldDB" id="F4KWB8"/>
<dbReference type="RefSeq" id="WP_013764817.1">
    <property type="nucleotide sequence ID" value="NC_015510.1"/>
</dbReference>
<evidence type="ECO:0000313" key="3">
    <source>
        <dbReference type="Proteomes" id="UP000008461"/>
    </source>
</evidence>
<dbReference type="EMBL" id="CP002691">
    <property type="protein sequence ID" value="AEE50268.1"/>
    <property type="molecule type" value="Genomic_DNA"/>
</dbReference>
<feature type="domain" description="HTH cro/C1-type" evidence="1">
    <location>
        <begin position="15"/>
        <end position="66"/>
    </location>
</feature>
<keyword evidence="3" id="KW-1185">Reference proteome</keyword>
<dbReference type="OrthoDB" id="7865033at2"/>
<dbReference type="Gene3D" id="1.10.260.40">
    <property type="entry name" value="lambda repressor-like DNA-binding domains"/>
    <property type="match status" value="1"/>
</dbReference>
<dbReference type="GO" id="GO:0003677">
    <property type="term" value="F:DNA binding"/>
    <property type="evidence" value="ECO:0007669"/>
    <property type="project" value="InterPro"/>
</dbReference>
<reference key="2">
    <citation type="submission" date="2011-04" db="EMBL/GenBank/DDBJ databases">
        <title>Complete sequence of chromosome of Haliscomenobacter hydrossis DSM 1100.</title>
        <authorList>
            <consortium name="US DOE Joint Genome Institute (JGI-PGF)"/>
            <person name="Lucas S."/>
            <person name="Han J."/>
            <person name="Lapidus A."/>
            <person name="Bruce D."/>
            <person name="Goodwin L."/>
            <person name="Pitluck S."/>
            <person name="Peters L."/>
            <person name="Kyrpides N."/>
            <person name="Mavromatis K."/>
            <person name="Ivanova N."/>
            <person name="Ovchinnikova G."/>
            <person name="Pagani I."/>
            <person name="Daligault H."/>
            <person name="Detter J.C."/>
            <person name="Han C."/>
            <person name="Land M."/>
            <person name="Hauser L."/>
            <person name="Markowitz V."/>
            <person name="Cheng J.-F."/>
            <person name="Hugenholtz P."/>
            <person name="Woyke T."/>
            <person name="Wu D."/>
            <person name="Verbarg S."/>
            <person name="Frueling A."/>
            <person name="Brambilla E."/>
            <person name="Klenk H.-P."/>
            <person name="Eisen J.A."/>
        </authorList>
    </citation>
    <scope>NUCLEOTIDE SEQUENCE</scope>
    <source>
        <strain>DSM 1100</strain>
    </source>
</reference>
<dbReference type="InterPro" id="IPR001387">
    <property type="entry name" value="Cro/C1-type_HTH"/>
</dbReference>
<name>F4KWB8_HALH1</name>
<dbReference type="PROSITE" id="PS50943">
    <property type="entry name" value="HTH_CROC1"/>
    <property type="match status" value="1"/>
</dbReference>
<dbReference type="Proteomes" id="UP000008461">
    <property type="component" value="Chromosome"/>
</dbReference>
<reference evidence="2 3" key="1">
    <citation type="journal article" date="2011" name="Stand. Genomic Sci.">
        <title>Complete genome sequence of Haliscomenobacter hydrossis type strain (O).</title>
        <authorList>
            <consortium name="US DOE Joint Genome Institute (JGI-PGF)"/>
            <person name="Daligault H."/>
            <person name="Lapidus A."/>
            <person name="Zeytun A."/>
            <person name="Nolan M."/>
            <person name="Lucas S."/>
            <person name="Del Rio T.G."/>
            <person name="Tice H."/>
            <person name="Cheng J.F."/>
            <person name="Tapia R."/>
            <person name="Han C."/>
            <person name="Goodwin L."/>
            <person name="Pitluck S."/>
            <person name="Liolios K."/>
            <person name="Pagani I."/>
            <person name="Ivanova N."/>
            <person name="Huntemann M."/>
            <person name="Mavromatis K."/>
            <person name="Mikhailova N."/>
            <person name="Pati A."/>
            <person name="Chen A."/>
            <person name="Palaniappan K."/>
            <person name="Land M."/>
            <person name="Hauser L."/>
            <person name="Brambilla E.M."/>
            <person name="Rohde M."/>
            <person name="Verbarg S."/>
            <person name="Goker M."/>
            <person name="Bristow J."/>
            <person name="Eisen J.A."/>
            <person name="Markowitz V."/>
            <person name="Hugenholtz P."/>
            <person name="Kyrpides N.C."/>
            <person name="Klenk H.P."/>
            <person name="Woyke T."/>
        </authorList>
    </citation>
    <scope>NUCLEOTIDE SEQUENCE [LARGE SCALE GENOMIC DNA]</scope>
    <source>
        <strain evidence="3">ATCC 27775 / DSM 1100 / LMG 10767 / O</strain>
    </source>
</reference>
<evidence type="ECO:0000313" key="2">
    <source>
        <dbReference type="EMBL" id="AEE50268.1"/>
    </source>
</evidence>
<dbReference type="STRING" id="760192.Halhy_2393"/>
<dbReference type="Pfam" id="PF01381">
    <property type="entry name" value="HTH_3"/>
    <property type="match status" value="1"/>
</dbReference>
<dbReference type="KEGG" id="hhy:Halhy_2393"/>
<proteinExistence type="predicted"/>
<dbReference type="HOGENOM" id="CLU_2129959_0_0_10"/>
<gene>
    <name evidence="2" type="ordered locus">Halhy_2393</name>
</gene>
<dbReference type="SUPFAM" id="SSF47413">
    <property type="entry name" value="lambda repressor-like DNA-binding domains"/>
    <property type="match status" value="1"/>
</dbReference>
<dbReference type="InterPro" id="IPR010982">
    <property type="entry name" value="Lambda_DNA-bd_dom_sf"/>
</dbReference>
<accession>F4KWB8</accession>
<dbReference type="CDD" id="cd00093">
    <property type="entry name" value="HTH_XRE"/>
    <property type="match status" value="1"/>
</dbReference>
<evidence type="ECO:0000259" key="1">
    <source>
        <dbReference type="PROSITE" id="PS50943"/>
    </source>
</evidence>
<sequence>MLEEKKIDDLIYNQVKAVMKSLNLDQAQLAEKLSLTQASVSKALNGSNEKTFQRIIHLLETEYGVASLNQHLESAVGNDIAEIKKELGGIKQTLERMEKGMKELRGMIKGLEK</sequence>
<protein>
    <submittedName>
        <fullName evidence="2">Helix-turn-helix domain protein</fullName>
    </submittedName>
</protein>